<evidence type="ECO:0000256" key="6">
    <source>
        <dbReference type="SAM" id="MobiDB-lite"/>
    </source>
</evidence>
<dbReference type="InterPro" id="IPR046931">
    <property type="entry name" value="HTH_61"/>
</dbReference>
<feature type="region of interest" description="Disordered" evidence="6">
    <location>
        <begin position="1195"/>
        <end position="1226"/>
    </location>
</feature>
<feature type="region of interest" description="Disordered" evidence="6">
    <location>
        <begin position="760"/>
        <end position="787"/>
    </location>
</feature>
<dbReference type="PANTHER" id="PTHR47961:SF6">
    <property type="entry name" value="DNA-DIRECTED DNA POLYMERASE"/>
    <property type="match status" value="1"/>
</dbReference>
<dbReference type="InterPro" id="IPR050474">
    <property type="entry name" value="Hel308_SKI2-like"/>
</dbReference>
<sequence length="1226" mass="141513">MADLLYEEIEVSPIDSYFQQPQKAMNNAKPVDTYQVDLSKSREKQLALISQDNQKGVIDKNSDLSNHNLIQNKKSKVNKVLQLLREMKSKPRYKDKYGNNVKQHFGIYKYFINTQTQEKEKFYISNECRKIPANIAMKVQQKEQENINYNRNHYYEKIQRIGKVVKDKVRLEYWGLPPGICDQFYKHTKIGKLFDWQAECLSKSPEVIKGMKNLIYFAPTSDEGRGYQLESLIAKLRSVEVIMQKPSSFQIIGMSATLSGLEYLNKWFGGNCEIYECQFRPVPLSEYLFIGNKIYNKDMNMDNSNMNIKGQPSMDNDFVIYQYFNIDQLPLLLASYMRKRKAALIFCPSKNMCETYAKKLAFILPAQYPEYESQRNLNYDDIENEIKSIIAYLQSQKKRNLVFYDKQQIYDRDLQAKRLRILTELQQCPSGVCSILKETIKTGALFLLVATSTLSTGINLPAKVVIFKGPYIARTPIDAAKYKQMSGRAGRTGFDSKGDSIMICNNSEKDYVIDLMKPFKCELKSALTGQRLMRSILEIIASNVVQSFVQIRIFVESTLKNTLCKKVWCNGCIDQFQMNEILFGARDTDDFEEKHRIYNQYDLYLQNFCLQRFKTEIQDDDCRNCLLEFAKQVVAYLNKFKFLTYNNEDGSVLPTLLGKAAFASSIPPEHGQKIFEDLAEARGSLVLETDLHLLYLITPHFKHIREPNWDAFIKRFNKLTKGEKNVAEFYGIDIQYLYKATVYPPKIPSCLQDQSQSIGASNSLSKMPSSTVQDSKSSKGIKQTTLTQSSSNTSGIISMVDSMNDSALHIPLLSQMEQLIQIQSLSDEEQKLIRYYEICKTFNIKRGDIQTLQALAVNYSGMLSAFCERLFWSDYSVLLLRINEKINWCVKEELLDLMQCPSLRPERARALYNAGYTLVEEVAKEASVDGMVKIFDKNDGFMSHRKSNTDDLKLKYDYYYTLAHKVLCEAKMIMVKRKVDPDRTMISYMQQGQGMNLDQKYVIDSDYSSDEGEKLDEMQKLSGDQLINHNLLKDLEQSFHTLNSSELDLIDLDSDDLSDFGSEDLNSKDKIGIIGDQLVQVVVVKNEDDLIDDDLELIIQNDFNNVVEDEQHQNCAIEVKNQNKDQNFQIIKKEVNNQQKQVRDSLTAILEMELSSTSDFDEDVLDQMLNNNESQVPQIQLNNHDKNSEIKNQLKQNKFTTKQEEIRQSDESDSPDYQQLFEQLSD</sequence>
<dbReference type="AlphaFoldDB" id="A0A078AGQ3"/>
<evidence type="ECO:0000256" key="4">
    <source>
        <dbReference type="ARBA" id="ARBA00022840"/>
    </source>
</evidence>
<accession>A0A078AGQ3</accession>
<feature type="domain" description="Helicase C-terminal" evidence="7">
    <location>
        <begin position="325"/>
        <end position="540"/>
    </location>
</feature>
<dbReference type="Pfam" id="PF00271">
    <property type="entry name" value="Helicase_C"/>
    <property type="match status" value="1"/>
</dbReference>
<dbReference type="PROSITE" id="PS51194">
    <property type="entry name" value="HELICASE_CTER"/>
    <property type="match status" value="1"/>
</dbReference>
<evidence type="ECO:0000313" key="9">
    <source>
        <dbReference type="Proteomes" id="UP000039865"/>
    </source>
</evidence>
<keyword evidence="1" id="KW-0547">Nucleotide-binding</keyword>
<feature type="compositionally biased region" description="Polar residues" evidence="6">
    <location>
        <begin position="760"/>
        <end position="782"/>
    </location>
</feature>
<gene>
    <name evidence="8" type="primary">Contig19465.g20643</name>
    <name evidence="8" type="ORF">STYLEM_10027</name>
</gene>
<dbReference type="SUPFAM" id="SSF158702">
    <property type="entry name" value="Sec63 N-terminal domain-like"/>
    <property type="match status" value="1"/>
</dbReference>
<keyword evidence="2" id="KW-0378">Hydrolase</keyword>
<feature type="compositionally biased region" description="Polar residues" evidence="6">
    <location>
        <begin position="1215"/>
        <end position="1226"/>
    </location>
</feature>
<reference evidence="8 9" key="1">
    <citation type="submission" date="2014-06" db="EMBL/GenBank/DDBJ databases">
        <authorList>
            <person name="Swart Estienne"/>
        </authorList>
    </citation>
    <scope>NUCLEOTIDE SEQUENCE [LARGE SCALE GENOMIC DNA]</scope>
    <source>
        <strain evidence="8 9">130c</strain>
    </source>
</reference>
<dbReference type="InterPro" id="IPR001650">
    <property type="entry name" value="Helicase_C-like"/>
</dbReference>
<protein>
    <submittedName>
        <fullName evidence="8">Dna polymerase theta</fullName>
    </submittedName>
</protein>
<comment type="catalytic activity">
    <reaction evidence="5">
        <text>ATP + H2O = ADP + phosphate + H(+)</text>
        <dbReference type="Rhea" id="RHEA:13065"/>
        <dbReference type="ChEBI" id="CHEBI:15377"/>
        <dbReference type="ChEBI" id="CHEBI:15378"/>
        <dbReference type="ChEBI" id="CHEBI:30616"/>
        <dbReference type="ChEBI" id="CHEBI:43474"/>
        <dbReference type="ChEBI" id="CHEBI:456216"/>
        <dbReference type="EC" id="5.6.2.4"/>
    </reaction>
</comment>
<feature type="compositionally biased region" description="Basic and acidic residues" evidence="6">
    <location>
        <begin position="1201"/>
        <end position="1210"/>
    </location>
</feature>
<organism evidence="8 9">
    <name type="scientific">Stylonychia lemnae</name>
    <name type="common">Ciliate</name>
    <dbReference type="NCBI Taxonomy" id="5949"/>
    <lineage>
        <taxon>Eukaryota</taxon>
        <taxon>Sar</taxon>
        <taxon>Alveolata</taxon>
        <taxon>Ciliophora</taxon>
        <taxon>Intramacronucleata</taxon>
        <taxon>Spirotrichea</taxon>
        <taxon>Stichotrichia</taxon>
        <taxon>Sporadotrichida</taxon>
        <taxon>Oxytrichidae</taxon>
        <taxon>Stylonychinae</taxon>
        <taxon>Stylonychia</taxon>
    </lineage>
</organism>
<evidence type="ECO:0000313" key="8">
    <source>
        <dbReference type="EMBL" id="CDW81021.1"/>
    </source>
</evidence>
<dbReference type="SUPFAM" id="SSF52540">
    <property type="entry name" value="P-loop containing nucleoside triphosphate hydrolases"/>
    <property type="match status" value="1"/>
</dbReference>
<evidence type="ECO:0000256" key="3">
    <source>
        <dbReference type="ARBA" id="ARBA00022806"/>
    </source>
</evidence>
<dbReference type="GO" id="GO:0005524">
    <property type="term" value="F:ATP binding"/>
    <property type="evidence" value="ECO:0007669"/>
    <property type="project" value="UniProtKB-KW"/>
</dbReference>
<dbReference type="InterPro" id="IPR048960">
    <property type="entry name" value="POLQ-like_helical"/>
</dbReference>
<keyword evidence="3" id="KW-0347">Helicase</keyword>
<dbReference type="Gene3D" id="3.40.50.300">
    <property type="entry name" value="P-loop containing nucleotide triphosphate hydrolases"/>
    <property type="match status" value="2"/>
</dbReference>
<evidence type="ECO:0000259" key="7">
    <source>
        <dbReference type="PROSITE" id="PS51194"/>
    </source>
</evidence>
<dbReference type="GO" id="GO:0016787">
    <property type="term" value="F:hydrolase activity"/>
    <property type="evidence" value="ECO:0007669"/>
    <property type="project" value="UniProtKB-KW"/>
</dbReference>
<dbReference type="PANTHER" id="PTHR47961">
    <property type="entry name" value="DNA POLYMERASE THETA, PUTATIVE (AFU_ORTHOLOGUE AFUA_1G05260)-RELATED"/>
    <property type="match status" value="1"/>
</dbReference>
<dbReference type="InParanoid" id="A0A078AGQ3"/>
<dbReference type="Pfam" id="PF20470">
    <property type="entry name" value="HTH_61"/>
    <property type="match status" value="1"/>
</dbReference>
<dbReference type="OrthoDB" id="2320933at2759"/>
<name>A0A078AGQ3_STYLE</name>
<evidence type="ECO:0000256" key="1">
    <source>
        <dbReference type="ARBA" id="ARBA00022741"/>
    </source>
</evidence>
<dbReference type="Pfam" id="PF21099">
    <property type="entry name" value="POLQ_helical"/>
    <property type="match status" value="1"/>
</dbReference>
<dbReference type="GO" id="GO:0043138">
    <property type="term" value="F:3'-5' DNA helicase activity"/>
    <property type="evidence" value="ECO:0007669"/>
    <property type="project" value="UniProtKB-EC"/>
</dbReference>
<dbReference type="SMART" id="SM00490">
    <property type="entry name" value="HELICc"/>
    <property type="match status" value="1"/>
</dbReference>
<dbReference type="Gene3D" id="1.10.3380.20">
    <property type="match status" value="1"/>
</dbReference>
<dbReference type="Proteomes" id="UP000039865">
    <property type="component" value="Unassembled WGS sequence"/>
</dbReference>
<keyword evidence="9" id="KW-1185">Reference proteome</keyword>
<keyword evidence="4" id="KW-0067">ATP-binding</keyword>
<evidence type="ECO:0000256" key="2">
    <source>
        <dbReference type="ARBA" id="ARBA00022801"/>
    </source>
</evidence>
<evidence type="ECO:0000256" key="5">
    <source>
        <dbReference type="ARBA" id="ARBA00048988"/>
    </source>
</evidence>
<proteinExistence type="predicted"/>
<dbReference type="InterPro" id="IPR027417">
    <property type="entry name" value="P-loop_NTPase"/>
</dbReference>
<dbReference type="EMBL" id="CCKQ01009530">
    <property type="protein sequence ID" value="CDW81021.1"/>
    <property type="molecule type" value="Genomic_DNA"/>
</dbReference>